<accession>A0AAD6VAB8</accession>
<feature type="region of interest" description="Disordered" evidence="1">
    <location>
        <begin position="36"/>
        <end position="72"/>
    </location>
</feature>
<dbReference type="EMBL" id="JARJCW010000039">
    <property type="protein sequence ID" value="KAJ7206599.1"/>
    <property type="molecule type" value="Genomic_DNA"/>
</dbReference>
<evidence type="ECO:0000313" key="3">
    <source>
        <dbReference type="Proteomes" id="UP001219525"/>
    </source>
</evidence>
<sequence>MPLDLLSQQAYIFEDAEAFIQRYNFRAALGPRCGRKQRASRHLSSAPIHIRPLRPSLPPVPPTAVSPPSSSRLLSHAFSLPRLAPLPTRVRSGRSAPSPTPSPLSPHAQRENYFRDHDLTPPNINDTSYSCPKPDPHRRHKKCVLALQWYKNGVNHGRYYIVHDNGLALFDRFEVGEEPADPARRLRIPGPPLLPAPLEAQQQVAPSLADAPPFLFTFPVPMAPAAGPYHFDPPLLDLPPRKARTRLAAWVELLDHHLRHVPLVPRELCVPLVPRVLHAVRTRPLLAPHTDADAIDTGVDTPITTTNTFSNEFSLSTEPEWIVEGWIYQK</sequence>
<name>A0AAD6VAB8_9AGAR</name>
<keyword evidence="3" id="KW-1185">Reference proteome</keyword>
<dbReference type="Proteomes" id="UP001219525">
    <property type="component" value="Unassembled WGS sequence"/>
</dbReference>
<reference evidence="2" key="1">
    <citation type="submission" date="2023-03" db="EMBL/GenBank/DDBJ databases">
        <title>Massive genome expansion in bonnet fungi (Mycena s.s.) driven by repeated elements and novel gene families across ecological guilds.</title>
        <authorList>
            <consortium name="Lawrence Berkeley National Laboratory"/>
            <person name="Harder C.B."/>
            <person name="Miyauchi S."/>
            <person name="Viragh M."/>
            <person name="Kuo A."/>
            <person name="Thoen E."/>
            <person name="Andreopoulos B."/>
            <person name="Lu D."/>
            <person name="Skrede I."/>
            <person name="Drula E."/>
            <person name="Henrissat B."/>
            <person name="Morin E."/>
            <person name="Kohler A."/>
            <person name="Barry K."/>
            <person name="LaButti K."/>
            <person name="Morin E."/>
            <person name="Salamov A."/>
            <person name="Lipzen A."/>
            <person name="Mereny Z."/>
            <person name="Hegedus B."/>
            <person name="Baldrian P."/>
            <person name="Stursova M."/>
            <person name="Weitz H."/>
            <person name="Taylor A."/>
            <person name="Grigoriev I.V."/>
            <person name="Nagy L.G."/>
            <person name="Martin F."/>
            <person name="Kauserud H."/>
        </authorList>
    </citation>
    <scope>NUCLEOTIDE SEQUENCE</scope>
    <source>
        <strain evidence="2">9144</strain>
    </source>
</reference>
<dbReference type="AlphaFoldDB" id="A0AAD6VAB8"/>
<organism evidence="2 3">
    <name type="scientific">Mycena pura</name>
    <dbReference type="NCBI Taxonomy" id="153505"/>
    <lineage>
        <taxon>Eukaryota</taxon>
        <taxon>Fungi</taxon>
        <taxon>Dikarya</taxon>
        <taxon>Basidiomycota</taxon>
        <taxon>Agaricomycotina</taxon>
        <taxon>Agaricomycetes</taxon>
        <taxon>Agaricomycetidae</taxon>
        <taxon>Agaricales</taxon>
        <taxon>Marasmiineae</taxon>
        <taxon>Mycenaceae</taxon>
        <taxon>Mycena</taxon>
    </lineage>
</organism>
<feature type="region of interest" description="Disordered" evidence="1">
    <location>
        <begin position="86"/>
        <end position="137"/>
    </location>
</feature>
<gene>
    <name evidence="2" type="ORF">GGX14DRAFT_637673</name>
</gene>
<evidence type="ECO:0000313" key="2">
    <source>
        <dbReference type="EMBL" id="KAJ7206599.1"/>
    </source>
</evidence>
<feature type="compositionally biased region" description="Pro residues" evidence="1">
    <location>
        <begin position="55"/>
        <end position="65"/>
    </location>
</feature>
<protein>
    <submittedName>
        <fullName evidence="2">Uncharacterized protein</fullName>
    </submittedName>
</protein>
<comment type="caution">
    <text evidence="2">The sequence shown here is derived from an EMBL/GenBank/DDBJ whole genome shotgun (WGS) entry which is preliminary data.</text>
</comment>
<evidence type="ECO:0000256" key="1">
    <source>
        <dbReference type="SAM" id="MobiDB-lite"/>
    </source>
</evidence>
<proteinExistence type="predicted"/>
<feature type="compositionally biased region" description="Basic and acidic residues" evidence="1">
    <location>
        <begin position="108"/>
        <end position="119"/>
    </location>
</feature>